<evidence type="ECO:0000313" key="3">
    <source>
        <dbReference type="Proteomes" id="UP000006695"/>
    </source>
</evidence>
<evidence type="ECO:0000313" key="2">
    <source>
        <dbReference type="EMBL" id="ABQ25919.1"/>
    </source>
</evidence>
<dbReference type="Gene3D" id="3.30.460.10">
    <property type="entry name" value="Beta Polymerase, domain 2"/>
    <property type="match status" value="1"/>
</dbReference>
<dbReference type="OrthoDB" id="5419730at2"/>
<protein>
    <submittedName>
        <fullName evidence="2">DNA polymerase, beta domain protein region</fullName>
    </submittedName>
</protein>
<dbReference type="InterPro" id="IPR043519">
    <property type="entry name" value="NT_sf"/>
</dbReference>
<dbReference type="HOGENOM" id="CLU_130257_9_3_7"/>
<dbReference type="PANTHER" id="PTHR33933">
    <property type="entry name" value="NUCLEOTIDYLTRANSFERASE"/>
    <property type="match status" value="1"/>
</dbReference>
<dbReference type="RefSeq" id="WP_011938625.1">
    <property type="nucleotide sequence ID" value="NC_009483.1"/>
</dbReference>
<dbReference type="EMBL" id="CP000698">
    <property type="protein sequence ID" value="ABQ25919.1"/>
    <property type="molecule type" value="Genomic_DNA"/>
</dbReference>
<dbReference type="PANTHER" id="PTHR33933:SF1">
    <property type="entry name" value="PROTEIN ADENYLYLTRANSFERASE MNTA-RELATED"/>
    <property type="match status" value="1"/>
</dbReference>
<dbReference type="AlphaFoldDB" id="A5GER4"/>
<dbReference type="SUPFAM" id="SSF81301">
    <property type="entry name" value="Nucleotidyltransferase"/>
    <property type="match status" value="1"/>
</dbReference>
<dbReference type="KEGG" id="gur:Gura_1725"/>
<reference evidence="2 3" key="1">
    <citation type="submission" date="2007-05" db="EMBL/GenBank/DDBJ databases">
        <title>Complete sequence of Geobacter uraniireducens Rf4.</title>
        <authorList>
            <consortium name="US DOE Joint Genome Institute"/>
            <person name="Copeland A."/>
            <person name="Lucas S."/>
            <person name="Lapidus A."/>
            <person name="Barry K."/>
            <person name="Detter J.C."/>
            <person name="Glavina del Rio T."/>
            <person name="Hammon N."/>
            <person name="Israni S."/>
            <person name="Dalin E."/>
            <person name="Tice H."/>
            <person name="Pitluck S."/>
            <person name="Chertkov O."/>
            <person name="Brettin T."/>
            <person name="Bruce D."/>
            <person name="Han C."/>
            <person name="Schmutz J."/>
            <person name="Larimer F."/>
            <person name="Land M."/>
            <person name="Hauser L."/>
            <person name="Kyrpides N."/>
            <person name="Mikhailova N."/>
            <person name="Shelobolina E."/>
            <person name="Aklujkar M."/>
            <person name="Lovley D."/>
            <person name="Richardson P."/>
        </authorList>
    </citation>
    <scope>NUCLEOTIDE SEQUENCE [LARGE SCALE GENOMIC DNA]</scope>
    <source>
        <strain evidence="2 3">Rf4</strain>
    </source>
</reference>
<dbReference type="CDD" id="cd05403">
    <property type="entry name" value="NT_KNTase_like"/>
    <property type="match status" value="1"/>
</dbReference>
<name>A5GER4_GEOUR</name>
<dbReference type="Pfam" id="PF01909">
    <property type="entry name" value="NTP_transf_2"/>
    <property type="match status" value="1"/>
</dbReference>
<dbReference type="InterPro" id="IPR052548">
    <property type="entry name" value="Type_VII_TA_antitoxin"/>
</dbReference>
<dbReference type="Proteomes" id="UP000006695">
    <property type="component" value="Chromosome"/>
</dbReference>
<dbReference type="InterPro" id="IPR002934">
    <property type="entry name" value="Polymerase_NTP_transf_dom"/>
</dbReference>
<dbReference type="GO" id="GO:0016779">
    <property type="term" value="F:nucleotidyltransferase activity"/>
    <property type="evidence" value="ECO:0007669"/>
    <property type="project" value="InterPro"/>
</dbReference>
<dbReference type="STRING" id="351605.Gura_1725"/>
<gene>
    <name evidence="2" type="ordered locus">Gura_1725</name>
</gene>
<sequence length="111" mass="12624">MIAVTESLLKEMAEKIVAAVNPRMIILFGSHARGTAGPDSDLDFIVVEDGPFGPERSRRAEMVKLWRLLRDVRVAKDFLVFTPEEVEKWRDAPNHVVSHALSEGRVLYERH</sequence>
<keyword evidence="3" id="KW-1185">Reference proteome</keyword>
<accession>A5GER4</accession>
<feature type="domain" description="Polymerase nucleotidyl transferase" evidence="1">
    <location>
        <begin position="14"/>
        <end position="84"/>
    </location>
</feature>
<proteinExistence type="predicted"/>
<organism evidence="2 3">
    <name type="scientific">Geotalea uraniireducens (strain Rf4)</name>
    <name type="common">Geobacter uraniireducens</name>
    <dbReference type="NCBI Taxonomy" id="351605"/>
    <lineage>
        <taxon>Bacteria</taxon>
        <taxon>Pseudomonadati</taxon>
        <taxon>Thermodesulfobacteriota</taxon>
        <taxon>Desulfuromonadia</taxon>
        <taxon>Geobacterales</taxon>
        <taxon>Geobacteraceae</taxon>
        <taxon>Geotalea</taxon>
    </lineage>
</organism>
<evidence type="ECO:0000259" key="1">
    <source>
        <dbReference type="Pfam" id="PF01909"/>
    </source>
</evidence>